<dbReference type="EMBL" id="JASCZI010211501">
    <property type="protein sequence ID" value="MED6193277.1"/>
    <property type="molecule type" value="Genomic_DNA"/>
</dbReference>
<evidence type="ECO:0000313" key="1">
    <source>
        <dbReference type="EMBL" id="MED6193277.1"/>
    </source>
</evidence>
<gene>
    <name evidence="1" type="ORF">PIB30_017858</name>
</gene>
<proteinExistence type="predicted"/>
<evidence type="ECO:0000313" key="2">
    <source>
        <dbReference type="Proteomes" id="UP001341840"/>
    </source>
</evidence>
<comment type="caution">
    <text evidence="1">The sequence shown here is derived from an EMBL/GenBank/DDBJ whole genome shotgun (WGS) entry which is preliminary data.</text>
</comment>
<keyword evidence="2" id="KW-1185">Reference proteome</keyword>
<name>A0ABU6X5Q2_9FABA</name>
<organism evidence="1 2">
    <name type="scientific">Stylosanthes scabra</name>
    <dbReference type="NCBI Taxonomy" id="79078"/>
    <lineage>
        <taxon>Eukaryota</taxon>
        <taxon>Viridiplantae</taxon>
        <taxon>Streptophyta</taxon>
        <taxon>Embryophyta</taxon>
        <taxon>Tracheophyta</taxon>
        <taxon>Spermatophyta</taxon>
        <taxon>Magnoliopsida</taxon>
        <taxon>eudicotyledons</taxon>
        <taxon>Gunneridae</taxon>
        <taxon>Pentapetalae</taxon>
        <taxon>rosids</taxon>
        <taxon>fabids</taxon>
        <taxon>Fabales</taxon>
        <taxon>Fabaceae</taxon>
        <taxon>Papilionoideae</taxon>
        <taxon>50 kb inversion clade</taxon>
        <taxon>dalbergioids sensu lato</taxon>
        <taxon>Dalbergieae</taxon>
        <taxon>Pterocarpus clade</taxon>
        <taxon>Stylosanthes</taxon>
    </lineage>
</organism>
<protein>
    <submittedName>
        <fullName evidence="1">Uncharacterized protein</fullName>
    </submittedName>
</protein>
<reference evidence="1 2" key="1">
    <citation type="journal article" date="2023" name="Plants (Basel)">
        <title>Bridging the Gap: Combining Genomics and Transcriptomics Approaches to Understand Stylosanthes scabra, an Orphan Legume from the Brazilian Caatinga.</title>
        <authorList>
            <person name="Ferreira-Neto J.R.C."/>
            <person name="da Silva M.D."/>
            <person name="Binneck E."/>
            <person name="de Melo N.F."/>
            <person name="da Silva R.H."/>
            <person name="de Melo A.L.T.M."/>
            <person name="Pandolfi V."/>
            <person name="Bustamante F.O."/>
            <person name="Brasileiro-Vidal A.C."/>
            <person name="Benko-Iseppon A.M."/>
        </authorList>
    </citation>
    <scope>NUCLEOTIDE SEQUENCE [LARGE SCALE GENOMIC DNA]</scope>
    <source>
        <tissue evidence="1">Leaves</tissue>
    </source>
</reference>
<sequence>MHSDSDEIAQRRIGNDVTYCRDPVMAMAAKQGWSLVLNRRENIQREKVDMRGKPVFNSCAPMGKEEEYEKAVADSGGMVTMAMGRGGVRV</sequence>
<dbReference type="Proteomes" id="UP001341840">
    <property type="component" value="Unassembled WGS sequence"/>
</dbReference>
<accession>A0ABU6X5Q2</accession>